<dbReference type="Proteomes" id="UP000186914">
    <property type="component" value="Unassembled WGS sequence"/>
</dbReference>
<proteinExistence type="predicted"/>
<keyword evidence="1" id="KW-0812">Transmembrane</keyword>
<evidence type="ECO:0000256" key="1">
    <source>
        <dbReference type="SAM" id="Phobius"/>
    </source>
</evidence>
<keyword evidence="3" id="KW-1185">Reference proteome</keyword>
<evidence type="ECO:0000313" key="3">
    <source>
        <dbReference type="Proteomes" id="UP000186914"/>
    </source>
</evidence>
<dbReference type="EMBL" id="FTNO01000008">
    <property type="protein sequence ID" value="SIR98010.1"/>
    <property type="molecule type" value="Genomic_DNA"/>
</dbReference>
<dbReference type="Pfam" id="PF25927">
    <property type="entry name" value="DUF7972"/>
    <property type="match status" value="1"/>
</dbReference>
<evidence type="ECO:0000313" key="2">
    <source>
        <dbReference type="EMBL" id="SIR98010.1"/>
    </source>
</evidence>
<gene>
    <name evidence="2" type="ORF">SAMN05421858_4938</name>
</gene>
<feature type="transmembrane region" description="Helical" evidence="1">
    <location>
        <begin position="26"/>
        <end position="51"/>
    </location>
</feature>
<feature type="transmembrane region" description="Helical" evidence="1">
    <location>
        <begin position="57"/>
        <end position="78"/>
    </location>
</feature>
<keyword evidence="1" id="KW-0472">Membrane</keyword>
<sequence>MPKKPTWSVGLSNRGSRWLLVTGNRLVVAAVFLSGILLLLILLPSVSVLFAQPSSPMYFLFSALLGGNFTLISVVLSINQLVLSRELGATGKFHS</sequence>
<reference evidence="3" key="1">
    <citation type="submission" date="2017-01" db="EMBL/GenBank/DDBJ databases">
        <authorList>
            <person name="Varghese N."/>
            <person name="Submissions S."/>
        </authorList>
    </citation>
    <scope>NUCLEOTIDE SEQUENCE [LARGE SCALE GENOMIC DNA]</scope>
    <source>
        <strain evidence="3">CGMCC 1.7737</strain>
    </source>
</reference>
<protein>
    <submittedName>
        <fullName evidence="2">Uncharacterized protein</fullName>
    </submittedName>
</protein>
<dbReference type="InterPro" id="IPR058278">
    <property type="entry name" value="DUF7972"/>
</dbReference>
<keyword evidence="1" id="KW-1133">Transmembrane helix</keyword>
<accession>A0A1N7FCJ0</accession>
<dbReference type="AlphaFoldDB" id="A0A1N7FCJ0"/>
<name>A0A1N7FCJ0_9EURY</name>
<organism evidence="2 3">
    <name type="scientific">Haladaptatus litoreus</name>
    <dbReference type="NCBI Taxonomy" id="553468"/>
    <lineage>
        <taxon>Archaea</taxon>
        <taxon>Methanobacteriati</taxon>
        <taxon>Methanobacteriota</taxon>
        <taxon>Stenosarchaea group</taxon>
        <taxon>Halobacteria</taxon>
        <taxon>Halobacteriales</taxon>
        <taxon>Haladaptataceae</taxon>
        <taxon>Haladaptatus</taxon>
    </lineage>
</organism>